<proteinExistence type="predicted"/>
<comment type="caution">
    <text evidence="1">The sequence shown here is derived from an EMBL/GenBank/DDBJ whole genome shotgun (WGS) entry which is preliminary data.</text>
</comment>
<accession>A0A763YH27</accession>
<gene>
    <name evidence="1" type="ORF">G8410_004066</name>
</gene>
<evidence type="ECO:0000313" key="1">
    <source>
        <dbReference type="EMBL" id="HAG4603570.1"/>
    </source>
</evidence>
<dbReference type="AlphaFoldDB" id="A0A763YH27"/>
<organism evidence="1">
    <name type="scientific">Salmonella enterica</name>
    <name type="common">Salmonella choleraesuis</name>
    <dbReference type="NCBI Taxonomy" id="28901"/>
    <lineage>
        <taxon>Bacteria</taxon>
        <taxon>Pseudomonadati</taxon>
        <taxon>Pseudomonadota</taxon>
        <taxon>Gammaproteobacteria</taxon>
        <taxon>Enterobacterales</taxon>
        <taxon>Enterobacteriaceae</taxon>
        <taxon>Salmonella</taxon>
    </lineage>
</organism>
<dbReference type="EMBL" id="DAAYKN010000013">
    <property type="protein sequence ID" value="HAG4603570.1"/>
    <property type="molecule type" value="Genomic_DNA"/>
</dbReference>
<reference evidence="1" key="2">
    <citation type="submission" date="2020-02" db="EMBL/GenBank/DDBJ databases">
        <authorList>
            <consortium name="NCBI Pathogen Detection Project"/>
        </authorList>
    </citation>
    <scope>NUCLEOTIDE SEQUENCE</scope>
    <source>
        <strain evidence="1">MA.AU150</strain>
    </source>
</reference>
<sequence length="201" mass="23119">MSVRREKRKRIILTGTCWYELTGLWQLLSMLGHDVCRVSPGKCCTPDDWDLVIVALSAEPVAGWGRYLPWICELRERVSGKMLVLVPEGLRKLNVFRNVCSVYSGGENLQQLSIYIDAVLSREPVQTGSFSLTRTQRWALKHFSEGDGGRDEPLNQPQNKPWLYRQYARLAEHVGVRNFRMLTLVGLDKEIIRMEKIQNIS</sequence>
<name>A0A763YH27_SALER</name>
<reference evidence="1" key="1">
    <citation type="journal article" date="2018" name="Genome Biol.">
        <title>SKESA: strategic k-mer extension for scrupulous assemblies.</title>
        <authorList>
            <person name="Souvorov A."/>
            <person name="Agarwala R."/>
            <person name="Lipman D.J."/>
        </authorList>
    </citation>
    <scope>NUCLEOTIDE SEQUENCE</scope>
    <source>
        <strain evidence="1">MA.AU150</strain>
    </source>
</reference>
<protein>
    <submittedName>
        <fullName evidence="1">Uncharacterized protein</fullName>
    </submittedName>
</protein>